<dbReference type="EMBL" id="SLWX01000019">
    <property type="protein sequence ID" value="TCO72231.1"/>
    <property type="molecule type" value="Genomic_DNA"/>
</dbReference>
<reference evidence="2 3" key="1">
    <citation type="submission" date="2019-03" db="EMBL/GenBank/DDBJ databases">
        <title>Genomic Encyclopedia of Type Strains, Phase IV (KMG-IV): sequencing the most valuable type-strain genomes for metagenomic binning, comparative biology and taxonomic classification.</title>
        <authorList>
            <person name="Goeker M."/>
        </authorList>
    </citation>
    <scope>NUCLEOTIDE SEQUENCE [LARGE SCALE GENOMIC DNA]</scope>
    <source>
        <strain evidence="2 3">DSM 23344</strain>
    </source>
</reference>
<dbReference type="PANTHER" id="PTHR38780">
    <property type="entry name" value="PROTEIN TUSC"/>
    <property type="match status" value="1"/>
</dbReference>
<dbReference type="PANTHER" id="PTHR38780:SF1">
    <property type="entry name" value="PROTEIN TUSC"/>
    <property type="match status" value="1"/>
</dbReference>
<dbReference type="Gene3D" id="3.40.1260.10">
    <property type="entry name" value="DsrEFH-like"/>
    <property type="match status" value="1"/>
</dbReference>
<evidence type="ECO:0000256" key="1">
    <source>
        <dbReference type="ARBA" id="ARBA00005996"/>
    </source>
</evidence>
<sequence>MAKKSVLFILQHAPLGASLARAGIDTVLAYAAFDQPVSVLFSGAGVLQLAPGADCQRVGRRDLRRMIDSMPLYDIDAVFADAAALSAYGISGNLPPFVEAVESNAIRQLHERSDHILSF</sequence>
<organism evidence="2 3">
    <name type="scientific">Chromatocurvus halotolerans</name>
    <dbReference type="NCBI Taxonomy" id="1132028"/>
    <lineage>
        <taxon>Bacteria</taxon>
        <taxon>Pseudomonadati</taxon>
        <taxon>Pseudomonadota</taxon>
        <taxon>Gammaproteobacteria</taxon>
        <taxon>Cellvibrionales</taxon>
        <taxon>Halieaceae</taxon>
        <taxon>Chromatocurvus</taxon>
    </lineage>
</organism>
<evidence type="ECO:0000313" key="3">
    <source>
        <dbReference type="Proteomes" id="UP000294980"/>
    </source>
</evidence>
<dbReference type="RefSeq" id="WP_162883994.1">
    <property type="nucleotide sequence ID" value="NZ_QQSW01000025.1"/>
</dbReference>
<comment type="similarity">
    <text evidence="1">Belongs to the DsrF/TusC family.</text>
</comment>
<dbReference type="SUPFAM" id="SSF75169">
    <property type="entry name" value="DsrEFH-like"/>
    <property type="match status" value="1"/>
</dbReference>
<name>A0A4R2KEZ3_9GAMM</name>
<comment type="caution">
    <text evidence="2">The sequence shown here is derived from an EMBL/GenBank/DDBJ whole genome shotgun (WGS) entry which is preliminary data.</text>
</comment>
<dbReference type="AlphaFoldDB" id="A0A4R2KEZ3"/>
<dbReference type="Pfam" id="PF02635">
    <property type="entry name" value="DsrE"/>
    <property type="match status" value="1"/>
</dbReference>
<dbReference type="NCBIfam" id="NF001238">
    <property type="entry name" value="PRK00211.1"/>
    <property type="match status" value="1"/>
</dbReference>
<dbReference type="InterPro" id="IPR003787">
    <property type="entry name" value="Sulphur_relay_DsrE/F-like"/>
</dbReference>
<accession>A0A4R2KEZ3</accession>
<dbReference type="InterPro" id="IPR017462">
    <property type="entry name" value="Sulphur_relay_TusC/DsrF"/>
</dbReference>
<keyword evidence="3" id="KW-1185">Reference proteome</keyword>
<evidence type="ECO:0000313" key="2">
    <source>
        <dbReference type="EMBL" id="TCO72231.1"/>
    </source>
</evidence>
<dbReference type="InterPro" id="IPR027396">
    <property type="entry name" value="DsrEFH-like"/>
</dbReference>
<gene>
    <name evidence="2" type="ORF">EV688_11932</name>
</gene>
<proteinExistence type="inferred from homology"/>
<dbReference type="Proteomes" id="UP000294980">
    <property type="component" value="Unassembled WGS sequence"/>
</dbReference>
<protein>
    <submittedName>
        <fullName evidence="2">tRNA 2-thiouridine synthesizing protein C</fullName>
    </submittedName>
</protein>